<dbReference type="EMBL" id="BLRY01000495">
    <property type="protein sequence ID" value="GFP28904.1"/>
    <property type="molecule type" value="Genomic_DNA"/>
</dbReference>
<evidence type="ECO:0000313" key="3">
    <source>
        <dbReference type="Proteomes" id="UP000576480"/>
    </source>
</evidence>
<gene>
    <name evidence="1" type="ORF">HKBW3S33_02320</name>
    <name evidence="2" type="ORF">HKBW3S43_01952</name>
</gene>
<proteinExistence type="predicted"/>
<dbReference type="Proteomes" id="UP000576480">
    <property type="component" value="Unassembled WGS sequence"/>
</dbReference>
<name>A0A6V8PUA6_9ACTN</name>
<organism evidence="2 3">
    <name type="scientific">Candidatus Hakubella thermalkaliphila</name>
    <dbReference type="NCBI Taxonomy" id="2754717"/>
    <lineage>
        <taxon>Bacteria</taxon>
        <taxon>Bacillati</taxon>
        <taxon>Actinomycetota</taxon>
        <taxon>Actinomycetota incertae sedis</taxon>
        <taxon>Candidatus Hakubellales</taxon>
        <taxon>Candidatus Hakubellaceae</taxon>
        <taxon>Candidatus Hakubella</taxon>
    </lineage>
</organism>
<feature type="non-terminal residue" evidence="2">
    <location>
        <position position="1"/>
    </location>
</feature>
<accession>A0A6V8PUA6</accession>
<evidence type="ECO:0000313" key="4">
    <source>
        <dbReference type="Proteomes" id="UP000591948"/>
    </source>
</evidence>
<sequence length="55" mass="6002">CDAIFMRRGAVRRMGDSFIGTLLFSLKADLAGPYILSVYIENSQHFHGSGVAKPS</sequence>
<dbReference type="AlphaFoldDB" id="A0A6V8PUA6"/>
<evidence type="ECO:0000313" key="2">
    <source>
        <dbReference type="EMBL" id="GFP36165.1"/>
    </source>
</evidence>
<dbReference type="Proteomes" id="UP000591948">
    <property type="component" value="Unassembled WGS sequence"/>
</dbReference>
<dbReference type="EMBL" id="BLSB01000451">
    <property type="protein sequence ID" value="GFP36165.1"/>
    <property type="molecule type" value="Genomic_DNA"/>
</dbReference>
<protein>
    <submittedName>
        <fullName evidence="2">Uncharacterized protein</fullName>
    </submittedName>
</protein>
<keyword evidence="4" id="KW-1185">Reference proteome</keyword>
<reference evidence="3 4" key="1">
    <citation type="journal article" date="2020" name="Front. Microbiol.">
        <title>Single-cell genomics of novel Actinobacteria with the Wood-Ljungdahl pathway discovered in a serpentinizing system.</title>
        <authorList>
            <person name="Merino N."/>
            <person name="Kawai M."/>
            <person name="Boyd E.S."/>
            <person name="Colman D.R."/>
            <person name="McGlynn S.E."/>
            <person name="Nealson K.H."/>
            <person name="Kurokawa K."/>
            <person name="Hongoh Y."/>
        </authorList>
    </citation>
    <scope>NUCLEOTIDE SEQUENCE [LARGE SCALE GENOMIC DNA]</scope>
    <source>
        <strain evidence="1 4">S33</strain>
        <strain evidence="2 3">S43</strain>
    </source>
</reference>
<evidence type="ECO:0000313" key="1">
    <source>
        <dbReference type="EMBL" id="GFP28904.1"/>
    </source>
</evidence>
<comment type="caution">
    <text evidence="2">The sequence shown here is derived from an EMBL/GenBank/DDBJ whole genome shotgun (WGS) entry which is preliminary data.</text>
</comment>